<keyword evidence="1" id="KW-0472">Membrane</keyword>
<organism evidence="2 3">
    <name type="scientific">Paracoccus simplex</name>
    <dbReference type="NCBI Taxonomy" id="2086346"/>
    <lineage>
        <taxon>Bacteria</taxon>
        <taxon>Pseudomonadati</taxon>
        <taxon>Pseudomonadota</taxon>
        <taxon>Alphaproteobacteria</taxon>
        <taxon>Rhodobacterales</taxon>
        <taxon>Paracoccaceae</taxon>
        <taxon>Paracoccus</taxon>
    </lineage>
</organism>
<keyword evidence="1" id="KW-0812">Transmembrane</keyword>
<dbReference type="RefSeq" id="WP_289895012.1">
    <property type="nucleotide sequence ID" value="NZ_JBHRXE010000008.1"/>
</dbReference>
<comment type="caution">
    <text evidence="2">The sequence shown here is derived from an EMBL/GenBank/DDBJ whole genome shotgun (WGS) entry which is preliminary data.</text>
</comment>
<sequence length="81" mass="9020">MARRLFLGRDAYRRRRLADATRVVPVLFALLAVLPPIWLPHHFSYARGAVWLAVSWALTIAVTAALHRALGRAGAEDEDDA</sequence>
<evidence type="ECO:0000313" key="3">
    <source>
        <dbReference type="Proteomes" id="UP001595596"/>
    </source>
</evidence>
<feature type="transmembrane region" description="Helical" evidence="1">
    <location>
        <begin position="20"/>
        <end position="39"/>
    </location>
</feature>
<evidence type="ECO:0000313" key="2">
    <source>
        <dbReference type="EMBL" id="MFC3568636.1"/>
    </source>
</evidence>
<protein>
    <recommendedName>
        <fullName evidence="4">DUF3311 domain-containing protein</fullName>
    </recommendedName>
</protein>
<keyword evidence="3" id="KW-1185">Reference proteome</keyword>
<reference evidence="3" key="1">
    <citation type="journal article" date="2019" name="Int. J. Syst. Evol. Microbiol.">
        <title>The Global Catalogue of Microorganisms (GCM) 10K type strain sequencing project: providing services to taxonomists for standard genome sequencing and annotation.</title>
        <authorList>
            <consortium name="The Broad Institute Genomics Platform"/>
            <consortium name="The Broad Institute Genome Sequencing Center for Infectious Disease"/>
            <person name="Wu L."/>
            <person name="Ma J."/>
        </authorList>
    </citation>
    <scope>NUCLEOTIDE SEQUENCE [LARGE SCALE GENOMIC DNA]</scope>
    <source>
        <strain evidence="3">VKM B-3226</strain>
    </source>
</reference>
<accession>A0ABV7RX76</accession>
<feature type="transmembrane region" description="Helical" evidence="1">
    <location>
        <begin position="45"/>
        <end position="66"/>
    </location>
</feature>
<name>A0ABV7RX76_9RHOB</name>
<evidence type="ECO:0000256" key="1">
    <source>
        <dbReference type="SAM" id="Phobius"/>
    </source>
</evidence>
<evidence type="ECO:0008006" key="4">
    <source>
        <dbReference type="Google" id="ProtNLM"/>
    </source>
</evidence>
<dbReference type="Proteomes" id="UP001595596">
    <property type="component" value="Unassembled WGS sequence"/>
</dbReference>
<dbReference type="EMBL" id="JBHRXE010000008">
    <property type="protein sequence ID" value="MFC3568636.1"/>
    <property type="molecule type" value="Genomic_DNA"/>
</dbReference>
<keyword evidence="1" id="KW-1133">Transmembrane helix</keyword>
<gene>
    <name evidence="2" type="ORF">ACFOMP_04145</name>
</gene>
<proteinExistence type="predicted"/>